<dbReference type="EMBL" id="MLJI01000003">
    <property type="protein sequence ID" value="ORM88094.1"/>
    <property type="molecule type" value="Genomic_DNA"/>
</dbReference>
<dbReference type="InterPro" id="IPR036890">
    <property type="entry name" value="HATPase_C_sf"/>
</dbReference>
<feature type="domain" description="Histidine kinase" evidence="12">
    <location>
        <begin position="153"/>
        <end position="359"/>
    </location>
</feature>
<feature type="domain" description="HAMP" evidence="13">
    <location>
        <begin position="93"/>
        <end position="145"/>
    </location>
</feature>
<organism evidence="14 15">
    <name type="scientific">Pantoea cypripedii</name>
    <name type="common">Pectobacterium cypripedii</name>
    <name type="synonym">Erwinia cypripedii</name>
    <dbReference type="NCBI Taxonomy" id="55209"/>
    <lineage>
        <taxon>Bacteria</taxon>
        <taxon>Pseudomonadati</taxon>
        <taxon>Pseudomonadota</taxon>
        <taxon>Gammaproteobacteria</taxon>
        <taxon>Enterobacterales</taxon>
        <taxon>Erwiniaceae</taxon>
        <taxon>Pantoea</taxon>
    </lineage>
</organism>
<dbReference type="STRING" id="55209.HA50_29615"/>
<dbReference type="InterPro" id="IPR050428">
    <property type="entry name" value="TCS_sensor_his_kinase"/>
</dbReference>
<evidence type="ECO:0000256" key="10">
    <source>
        <dbReference type="ARBA" id="ARBA00023136"/>
    </source>
</evidence>
<evidence type="ECO:0000256" key="6">
    <source>
        <dbReference type="ARBA" id="ARBA00022692"/>
    </source>
</evidence>
<keyword evidence="9" id="KW-0902">Two-component regulatory system</keyword>
<evidence type="ECO:0000256" key="9">
    <source>
        <dbReference type="ARBA" id="ARBA00023012"/>
    </source>
</evidence>
<keyword evidence="4" id="KW-0597">Phosphoprotein</keyword>
<dbReference type="Proteomes" id="UP000193749">
    <property type="component" value="Unassembled WGS sequence"/>
</dbReference>
<dbReference type="GO" id="GO:0005886">
    <property type="term" value="C:plasma membrane"/>
    <property type="evidence" value="ECO:0007669"/>
    <property type="project" value="TreeGrafter"/>
</dbReference>
<evidence type="ECO:0000313" key="15">
    <source>
        <dbReference type="Proteomes" id="UP000193749"/>
    </source>
</evidence>
<comment type="catalytic activity">
    <reaction evidence="1">
        <text>ATP + protein L-histidine = ADP + protein N-phospho-L-histidine.</text>
        <dbReference type="EC" id="2.7.13.3"/>
    </reaction>
</comment>
<dbReference type="GO" id="GO:0000155">
    <property type="term" value="F:phosphorelay sensor kinase activity"/>
    <property type="evidence" value="ECO:0007669"/>
    <property type="project" value="InterPro"/>
</dbReference>
<dbReference type="InterPro" id="IPR005467">
    <property type="entry name" value="His_kinase_dom"/>
</dbReference>
<keyword evidence="10 11" id="KW-0472">Membrane</keyword>
<keyword evidence="5" id="KW-0808">Transferase</keyword>
<dbReference type="PROSITE" id="PS50885">
    <property type="entry name" value="HAMP"/>
    <property type="match status" value="1"/>
</dbReference>
<dbReference type="AlphaFoldDB" id="A0A1X1EH65"/>
<evidence type="ECO:0000256" key="7">
    <source>
        <dbReference type="ARBA" id="ARBA00022777"/>
    </source>
</evidence>
<dbReference type="SUPFAM" id="SSF55874">
    <property type="entry name" value="ATPase domain of HSP90 chaperone/DNA topoisomerase II/histidine kinase"/>
    <property type="match status" value="1"/>
</dbReference>
<dbReference type="PRINTS" id="PR00344">
    <property type="entry name" value="BCTRLSENSOR"/>
</dbReference>
<accession>A0A1X1EH65</accession>
<dbReference type="PROSITE" id="PS50109">
    <property type="entry name" value="HIS_KIN"/>
    <property type="match status" value="1"/>
</dbReference>
<dbReference type="RefSeq" id="WP_084881058.1">
    <property type="nucleotide sequence ID" value="NZ_JAGGMY010000004.1"/>
</dbReference>
<dbReference type="InterPro" id="IPR003661">
    <property type="entry name" value="HisK_dim/P_dom"/>
</dbReference>
<evidence type="ECO:0000256" key="2">
    <source>
        <dbReference type="ARBA" id="ARBA00004370"/>
    </source>
</evidence>
<feature type="transmembrane region" description="Helical" evidence="11">
    <location>
        <begin position="69"/>
        <end position="95"/>
    </location>
</feature>
<feature type="transmembrane region" description="Helical" evidence="11">
    <location>
        <begin position="16"/>
        <end position="38"/>
    </location>
</feature>
<reference evidence="14 15" key="1">
    <citation type="journal article" date="2017" name="Antonie Van Leeuwenhoek">
        <title>Phylogenomic resolution of the bacterial genus Pantoea and its relationship with Erwinia and Tatumella.</title>
        <authorList>
            <person name="Palmer M."/>
            <person name="Steenkamp E.T."/>
            <person name="Coetzee M.P."/>
            <person name="Chan W.Y."/>
            <person name="van Zyl E."/>
            <person name="De Maayer P."/>
            <person name="Coutinho T.A."/>
            <person name="Blom J."/>
            <person name="Smits T.H."/>
            <person name="Duffy B."/>
            <person name="Venter S.N."/>
        </authorList>
    </citation>
    <scope>NUCLEOTIDE SEQUENCE [LARGE SCALE GENOMIC DNA]</scope>
    <source>
        <strain evidence="14 15">LMG 2657</strain>
    </source>
</reference>
<evidence type="ECO:0000256" key="4">
    <source>
        <dbReference type="ARBA" id="ARBA00022553"/>
    </source>
</evidence>
<dbReference type="Pfam" id="PF02518">
    <property type="entry name" value="HATPase_c"/>
    <property type="match status" value="1"/>
</dbReference>
<evidence type="ECO:0000256" key="8">
    <source>
        <dbReference type="ARBA" id="ARBA00022989"/>
    </source>
</evidence>
<gene>
    <name evidence="14" type="ORF">HA50_29615</name>
</gene>
<evidence type="ECO:0000313" key="14">
    <source>
        <dbReference type="EMBL" id="ORM88094.1"/>
    </source>
</evidence>
<dbReference type="InterPro" id="IPR003660">
    <property type="entry name" value="HAMP_dom"/>
</dbReference>
<dbReference type="Gene3D" id="1.10.287.130">
    <property type="match status" value="1"/>
</dbReference>
<protein>
    <recommendedName>
        <fullName evidence="3">histidine kinase</fullName>
        <ecNumber evidence="3">2.7.13.3</ecNumber>
    </recommendedName>
</protein>
<dbReference type="CDD" id="cd00082">
    <property type="entry name" value="HisKA"/>
    <property type="match status" value="1"/>
</dbReference>
<evidence type="ECO:0000259" key="13">
    <source>
        <dbReference type="PROSITE" id="PS50885"/>
    </source>
</evidence>
<dbReference type="SMART" id="SM00388">
    <property type="entry name" value="HisKA"/>
    <property type="match status" value="1"/>
</dbReference>
<keyword evidence="8 11" id="KW-1133">Transmembrane helix</keyword>
<dbReference type="InterPro" id="IPR004358">
    <property type="entry name" value="Sig_transdc_His_kin-like_C"/>
</dbReference>
<proteinExistence type="predicted"/>
<evidence type="ECO:0000256" key="11">
    <source>
        <dbReference type="SAM" id="Phobius"/>
    </source>
</evidence>
<keyword evidence="6 11" id="KW-0812">Transmembrane</keyword>
<dbReference type="PANTHER" id="PTHR45436:SF7">
    <property type="entry name" value="SENSOR PROTEIN BASS"/>
    <property type="match status" value="1"/>
</dbReference>
<dbReference type="SUPFAM" id="SSF47384">
    <property type="entry name" value="Homodimeric domain of signal transducing histidine kinase"/>
    <property type="match status" value="1"/>
</dbReference>
<evidence type="ECO:0000256" key="3">
    <source>
        <dbReference type="ARBA" id="ARBA00012438"/>
    </source>
</evidence>
<keyword evidence="15" id="KW-1185">Reference proteome</keyword>
<comment type="subcellular location">
    <subcellularLocation>
        <location evidence="2">Membrane</location>
    </subcellularLocation>
</comment>
<name>A0A1X1EH65_PANCY</name>
<dbReference type="SMART" id="SM00387">
    <property type="entry name" value="HATPase_c"/>
    <property type="match status" value="1"/>
</dbReference>
<comment type="caution">
    <text evidence="14">The sequence shown here is derived from an EMBL/GenBank/DDBJ whole genome shotgun (WGS) entry which is preliminary data.</text>
</comment>
<dbReference type="OrthoDB" id="9809766at2"/>
<sequence length="359" mass="40644">MFWPLLRPRKNSTLRWRLLLVIGLILIVCQTISVWGVWHESKEQIALLVNAALDNHNPHQHMEKEIHEAIISLALPSIVMIFMALFLCFQAITSLTRPLSELQKRLEDRGEEELTPVNYHSSLKEIDAVTLAINRLVSRLSASLERERMFTADVAHELRTPLAGLRLHLELLERTHQCDVKPLMQRLDQMTSSVTQLLQLARAGQSFSSGSYQNVRLMRDVVEPMKQEFEAMLALHQQVLILNIPQEVVVRGDATLLKVMLRNLVENAHRYSPHDTCITIRISKQPSPVLVVEDEGVGIDGSKIGELSQAFVRMDRRFGGIGLGLSIVTRIVQLHKGQFLLENRGSVPGCRARVTFTGQ</sequence>
<dbReference type="PANTHER" id="PTHR45436">
    <property type="entry name" value="SENSOR HISTIDINE KINASE YKOH"/>
    <property type="match status" value="1"/>
</dbReference>
<evidence type="ECO:0000256" key="5">
    <source>
        <dbReference type="ARBA" id="ARBA00022679"/>
    </source>
</evidence>
<dbReference type="Gene3D" id="6.10.340.10">
    <property type="match status" value="1"/>
</dbReference>
<evidence type="ECO:0000259" key="12">
    <source>
        <dbReference type="PROSITE" id="PS50109"/>
    </source>
</evidence>
<dbReference type="Pfam" id="PF00512">
    <property type="entry name" value="HisKA"/>
    <property type="match status" value="1"/>
</dbReference>
<dbReference type="InterPro" id="IPR003594">
    <property type="entry name" value="HATPase_dom"/>
</dbReference>
<dbReference type="Gene3D" id="3.30.565.10">
    <property type="entry name" value="Histidine kinase-like ATPase, C-terminal domain"/>
    <property type="match status" value="1"/>
</dbReference>
<keyword evidence="7 14" id="KW-0418">Kinase</keyword>
<dbReference type="InterPro" id="IPR036097">
    <property type="entry name" value="HisK_dim/P_sf"/>
</dbReference>
<dbReference type="EC" id="2.7.13.3" evidence="3"/>
<evidence type="ECO:0000256" key="1">
    <source>
        <dbReference type="ARBA" id="ARBA00000085"/>
    </source>
</evidence>
<dbReference type="NCBIfam" id="NF008025">
    <property type="entry name" value="PRK10755.1"/>
    <property type="match status" value="1"/>
</dbReference>